<keyword evidence="6" id="KW-0119">Carbohydrate metabolism</keyword>
<name>A0A2K3NX25_TRIPR</name>
<proteinExistence type="inferred from homology"/>
<dbReference type="Gene3D" id="3.20.20.80">
    <property type="entry name" value="Glycosidases"/>
    <property type="match status" value="1"/>
</dbReference>
<evidence type="ECO:0000256" key="6">
    <source>
        <dbReference type="ARBA" id="ARBA00023277"/>
    </source>
</evidence>
<reference evidence="10 11" key="2">
    <citation type="journal article" date="2017" name="Front. Plant Sci.">
        <title>Gene Classification and Mining of Molecular Markers Useful in Red Clover (Trifolium pratense) Breeding.</title>
        <authorList>
            <person name="Istvanek J."/>
            <person name="Dluhosova J."/>
            <person name="Dluhos P."/>
            <person name="Patkova L."/>
            <person name="Nedelnik J."/>
            <person name="Repkova J."/>
        </authorList>
    </citation>
    <scope>NUCLEOTIDE SEQUENCE [LARGE SCALE GENOMIC DNA]</scope>
    <source>
        <strain evidence="11">cv. Tatra</strain>
        <tissue evidence="10">Young leaves</tissue>
    </source>
</reference>
<protein>
    <recommendedName>
        <fullName evidence="4">alpha-amylase</fullName>
        <ecNumber evidence="4">3.2.1.1</ecNumber>
    </recommendedName>
    <alternativeName>
        <fullName evidence="8">1,4-alpha-D-glucan glucanohydrolase</fullName>
    </alternativeName>
</protein>
<comment type="similarity">
    <text evidence="3">Belongs to the glycosyl hydrolase 13 family.</text>
</comment>
<comment type="caution">
    <text evidence="10">The sequence shown here is derived from an EMBL/GenBank/DDBJ whole genome shotgun (WGS) entry which is preliminary data.</text>
</comment>
<evidence type="ECO:0000256" key="7">
    <source>
        <dbReference type="ARBA" id="ARBA00023295"/>
    </source>
</evidence>
<dbReference type="SMART" id="SM00810">
    <property type="entry name" value="Alpha-amyl_C2"/>
    <property type="match status" value="1"/>
</dbReference>
<reference evidence="10 11" key="1">
    <citation type="journal article" date="2014" name="Am. J. Bot.">
        <title>Genome assembly and annotation for red clover (Trifolium pratense; Fabaceae).</title>
        <authorList>
            <person name="Istvanek J."/>
            <person name="Jaros M."/>
            <person name="Krenek A."/>
            <person name="Repkova J."/>
        </authorList>
    </citation>
    <scope>NUCLEOTIDE SEQUENCE [LARGE SCALE GENOMIC DNA]</scope>
    <source>
        <strain evidence="11">cv. Tatra</strain>
        <tissue evidence="10">Young leaves</tissue>
    </source>
</reference>
<evidence type="ECO:0000256" key="3">
    <source>
        <dbReference type="ARBA" id="ARBA00008061"/>
    </source>
</evidence>
<dbReference type="GO" id="GO:0005975">
    <property type="term" value="P:carbohydrate metabolic process"/>
    <property type="evidence" value="ECO:0007669"/>
    <property type="project" value="InterPro"/>
</dbReference>
<evidence type="ECO:0000256" key="1">
    <source>
        <dbReference type="ARBA" id="ARBA00000548"/>
    </source>
</evidence>
<dbReference type="Proteomes" id="UP000236291">
    <property type="component" value="Unassembled WGS sequence"/>
</dbReference>
<dbReference type="GO" id="GO:0005509">
    <property type="term" value="F:calcium ion binding"/>
    <property type="evidence" value="ECO:0007669"/>
    <property type="project" value="InterPro"/>
</dbReference>
<dbReference type="Gene3D" id="2.60.40.1180">
    <property type="entry name" value="Golgi alpha-mannosidase II"/>
    <property type="match status" value="1"/>
</dbReference>
<dbReference type="EMBL" id="ASHM01001972">
    <property type="protein sequence ID" value="PNY07592.1"/>
    <property type="molecule type" value="Genomic_DNA"/>
</dbReference>
<dbReference type="SUPFAM" id="SSF51445">
    <property type="entry name" value="(Trans)glycosidases"/>
    <property type="match status" value="1"/>
</dbReference>
<dbReference type="GO" id="GO:0004556">
    <property type="term" value="F:alpha-amylase activity"/>
    <property type="evidence" value="ECO:0007669"/>
    <property type="project" value="UniProtKB-EC"/>
</dbReference>
<dbReference type="AlphaFoldDB" id="A0A2K3NX25"/>
<comment type="catalytic activity">
    <reaction evidence="1">
        <text>Endohydrolysis of (1-&gt;4)-alpha-D-glucosidic linkages in polysaccharides containing three or more (1-&gt;4)-alpha-linked D-glucose units.</text>
        <dbReference type="EC" id="3.2.1.1"/>
    </reaction>
</comment>
<accession>A0A2K3NX25</accession>
<feature type="domain" description="Alpha-amylase C-terminal beta-sheet" evidence="9">
    <location>
        <begin position="49"/>
        <end position="107"/>
    </location>
</feature>
<dbReference type="ExpressionAtlas" id="A0A2K3NX25">
    <property type="expression patterns" value="baseline"/>
</dbReference>
<dbReference type="SUPFAM" id="SSF51011">
    <property type="entry name" value="Glycosyl hydrolase domain"/>
    <property type="match status" value="1"/>
</dbReference>
<keyword evidence="5" id="KW-0378">Hydrolase</keyword>
<dbReference type="InterPro" id="IPR012850">
    <property type="entry name" value="A-amylase_bs_C"/>
</dbReference>
<comment type="cofactor">
    <cofactor evidence="2">
        <name>Ca(2+)</name>
        <dbReference type="ChEBI" id="CHEBI:29108"/>
    </cofactor>
</comment>
<dbReference type="EC" id="3.2.1.1" evidence="4"/>
<organism evidence="10 11">
    <name type="scientific">Trifolium pratense</name>
    <name type="common">Red clover</name>
    <dbReference type="NCBI Taxonomy" id="57577"/>
    <lineage>
        <taxon>Eukaryota</taxon>
        <taxon>Viridiplantae</taxon>
        <taxon>Streptophyta</taxon>
        <taxon>Embryophyta</taxon>
        <taxon>Tracheophyta</taxon>
        <taxon>Spermatophyta</taxon>
        <taxon>Magnoliopsida</taxon>
        <taxon>eudicotyledons</taxon>
        <taxon>Gunneridae</taxon>
        <taxon>Pentapetalae</taxon>
        <taxon>rosids</taxon>
        <taxon>fabids</taxon>
        <taxon>Fabales</taxon>
        <taxon>Fabaceae</taxon>
        <taxon>Papilionoideae</taxon>
        <taxon>50 kb inversion clade</taxon>
        <taxon>NPAAA clade</taxon>
        <taxon>Hologalegina</taxon>
        <taxon>IRL clade</taxon>
        <taxon>Trifolieae</taxon>
        <taxon>Trifolium</taxon>
    </lineage>
</organism>
<dbReference type="PANTHER" id="PTHR43447">
    <property type="entry name" value="ALPHA-AMYLASE"/>
    <property type="match status" value="1"/>
</dbReference>
<gene>
    <name evidence="10" type="ORF">L195_g004093</name>
</gene>
<evidence type="ECO:0000256" key="8">
    <source>
        <dbReference type="ARBA" id="ARBA00030238"/>
    </source>
</evidence>
<evidence type="ECO:0000259" key="9">
    <source>
        <dbReference type="SMART" id="SM00810"/>
    </source>
</evidence>
<dbReference type="InterPro" id="IPR017853">
    <property type="entry name" value="GH"/>
</dbReference>
<evidence type="ECO:0000256" key="2">
    <source>
        <dbReference type="ARBA" id="ARBA00001913"/>
    </source>
</evidence>
<dbReference type="Pfam" id="PF07821">
    <property type="entry name" value="Alpha-amyl_C2"/>
    <property type="match status" value="1"/>
</dbReference>
<evidence type="ECO:0000256" key="4">
    <source>
        <dbReference type="ARBA" id="ARBA00012595"/>
    </source>
</evidence>
<sequence>MLICISLWSLQGYAYILTHPGTPTIFYDHFYDWSNSIHEQIVKLIDTRKRQGIHSRSPIRILEAKHNVYSAIIGEKLCMKIGDGSWSPSGREWTLSTSGHNYAVWHK</sequence>
<evidence type="ECO:0000313" key="11">
    <source>
        <dbReference type="Proteomes" id="UP000236291"/>
    </source>
</evidence>
<evidence type="ECO:0000256" key="5">
    <source>
        <dbReference type="ARBA" id="ARBA00022801"/>
    </source>
</evidence>
<keyword evidence="7" id="KW-0326">Glycosidase</keyword>
<dbReference type="STRING" id="57577.A0A2K3NX25"/>
<evidence type="ECO:0000313" key="10">
    <source>
        <dbReference type="EMBL" id="PNY07592.1"/>
    </source>
</evidence>
<dbReference type="InterPro" id="IPR013780">
    <property type="entry name" value="Glyco_hydro_b"/>
</dbReference>